<proteinExistence type="predicted"/>
<sequence length="365" mass="40119">MIEIKKGVIREELFARPGIKGFKVLVGDKEAKCIAYPDLVGEVRIGDEVLLNTTAVTLNLGTGGYHYIMANLSRPEKSLSPGGHIMKLRYTPMQLKVLSVEEEASPYHEKLKYGDSLDNTPVLVATLHSMLAPLCLQLAREGFKIAYVMTDGAALPIYFSHTVSYLKEKRLLSGTVTVGHAFGGDLEAVNIYSGLLAAKEVFRPDVIVVSMGPGIVGTGTRWGFTGIEQGDILNAVEVLQGLPVCVPRISFTDPRSRHKGISHHTLTVISRVCRARALLPLPVMDEDKMSYVFEQLRYAGSWERYQVCLEDGHDILEILEQAEINITTMGRGVKEEKEFFLALGASAAAVIKILKGQPLNRVQLV</sequence>
<reference evidence="2" key="1">
    <citation type="submission" date="2016-11" db="EMBL/GenBank/DDBJ databases">
        <authorList>
            <person name="Varghese N."/>
            <person name="Submissions S."/>
        </authorList>
    </citation>
    <scope>NUCLEOTIDE SEQUENCE [LARGE SCALE GENOMIC DNA]</scope>
    <source>
        <strain evidence="2">DSM 11003</strain>
    </source>
</reference>
<dbReference type="InterPro" id="IPR024479">
    <property type="entry name" value="DUF3866"/>
</dbReference>
<evidence type="ECO:0000313" key="1">
    <source>
        <dbReference type="EMBL" id="SHG36652.1"/>
    </source>
</evidence>
<dbReference type="EMBL" id="FQWY01000002">
    <property type="protein sequence ID" value="SHG36652.1"/>
    <property type="molecule type" value="Genomic_DNA"/>
</dbReference>
<gene>
    <name evidence="1" type="ORF">SAMN02745221_00007</name>
</gene>
<dbReference type="OrthoDB" id="3401376at2"/>
<accession>A0A1M5J7X8</accession>
<name>A0A1M5J7X8_9FIRM</name>
<keyword evidence="2" id="KW-1185">Reference proteome</keyword>
<evidence type="ECO:0000313" key="2">
    <source>
        <dbReference type="Proteomes" id="UP000242329"/>
    </source>
</evidence>
<dbReference type="STRING" id="1123382.SAMN02745221_00007"/>
<dbReference type="RefSeq" id="WP_073088727.1">
    <property type="nucleotide sequence ID" value="NZ_FQWY01000002.1"/>
</dbReference>
<organism evidence="1 2">
    <name type="scientific">Thermosyntropha lipolytica DSM 11003</name>
    <dbReference type="NCBI Taxonomy" id="1123382"/>
    <lineage>
        <taxon>Bacteria</taxon>
        <taxon>Bacillati</taxon>
        <taxon>Bacillota</taxon>
        <taxon>Clostridia</taxon>
        <taxon>Eubacteriales</taxon>
        <taxon>Syntrophomonadaceae</taxon>
        <taxon>Thermosyntropha</taxon>
    </lineage>
</organism>
<dbReference type="Proteomes" id="UP000242329">
    <property type="component" value="Unassembled WGS sequence"/>
</dbReference>
<dbReference type="Pfam" id="PF12982">
    <property type="entry name" value="DUF3866"/>
    <property type="match status" value="1"/>
</dbReference>
<evidence type="ECO:0008006" key="3">
    <source>
        <dbReference type="Google" id="ProtNLM"/>
    </source>
</evidence>
<dbReference type="AlphaFoldDB" id="A0A1M5J7X8"/>
<protein>
    <recommendedName>
        <fullName evidence="3">DUF3866 domain-containing protein</fullName>
    </recommendedName>
</protein>